<sequence length="107" mass="12760">MFTKDEKFCIQKLDPEEPSSTVMKLRKKKKIDYSESPTEKKSSGSEYQEKQEKLKKITYTNNNEIEKVQMSEKDFNKFTKVFQKLEDSKKWVLKSEKIVEDSYTSLE</sequence>
<evidence type="ECO:0000313" key="1">
    <source>
        <dbReference type="EMBL" id="CAG8470975.1"/>
    </source>
</evidence>
<reference evidence="1" key="1">
    <citation type="submission" date="2021-06" db="EMBL/GenBank/DDBJ databases">
        <authorList>
            <person name="Kallberg Y."/>
            <person name="Tangrot J."/>
            <person name="Rosling A."/>
        </authorList>
    </citation>
    <scope>NUCLEOTIDE SEQUENCE</scope>
    <source>
        <strain evidence="1">MA461A</strain>
    </source>
</reference>
<accession>A0ACA9KG20</accession>
<dbReference type="Proteomes" id="UP000789920">
    <property type="component" value="Unassembled WGS sequence"/>
</dbReference>
<comment type="caution">
    <text evidence="1">The sequence shown here is derived from an EMBL/GenBank/DDBJ whole genome shotgun (WGS) entry which is preliminary data.</text>
</comment>
<proteinExistence type="predicted"/>
<organism evidence="1 2">
    <name type="scientific">Racocetra persica</name>
    <dbReference type="NCBI Taxonomy" id="160502"/>
    <lineage>
        <taxon>Eukaryota</taxon>
        <taxon>Fungi</taxon>
        <taxon>Fungi incertae sedis</taxon>
        <taxon>Mucoromycota</taxon>
        <taxon>Glomeromycotina</taxon>
        <taxon>Glomeromycetes</taxon>
        <taxon>Diversisporales</taxon>
        <taxon>Gigasporaceae</taxon>
        <taxon>Racocetra</taxon>
    </lineage>
</organism>
<gene>
    <name evidence="1" type="ORF">RPERSI_LOCUS578</name>
</gene>
<dbReference type="EMBL" id="CAJVQC010000450">
    <property type="protein sequence ID" value="CAG8470975.1"/>
    <property type="molecule type" value="Genomic_DNA"/>
</dbReference>
<evidence type="ECO:0000313" key="2">
    <source>
        <dbReference type="Proteomes" id="UP000789920"/>
    </source>
</evidence>
<protein>
    <submittedName>
        <fullName evidence="1">13651_t:CDS:1</fullName>
    </submittedName>
</protein>
<keyword evidence="2" id="KW-1185">Reference proteome</keyword>
<name>A0ACA9KG20_9GLOM</name>